<dbReference type="GO" id="GO:0022904">
    <property type="term" value="P:respiratory electron transport chain"/>
    <property type="evidence" value="ECO:0007669"/>
    <property type="project" value="InterPro"/>
</dbReference>
<gene>
    <name evidence="2" type="primary">cytb</name>
</gene>
<keyword evidence="1" id="KW-0812">Transmembrane</keyword>
<accession>A8QKG4</accession>
<keyword evidence="1" id="KW-0472">Membrane</keyword>
<feature type="non-terminal residue" evidence="2">
    <location>
        <position position="1"/>
    </location>
</feature>
<dbReference type="GO" id="GO:0016020">
    <property type="term" value="C:membrane"/>
    <property type="evidence" value="ECO:0007669"/>
    <property type="project" value="InterPro"/>
</dbReference>
<evidence type="ECO:0000313" key="2">
    <source>
        <dbReference type="EMBL" id="ABO40245.1"/>
    </source>
</evidence>
<dbReference type="EMBL" id="EF076676">
    <property type="protein sequence ID" value="ABO40245.1"/>
    <property type="molecule type" value="Genomic_DNA"/>
</dbReference>
<evidence type="ECO:0000256" key="1">
    <source>
        <dbReference type="SAM" id="Phobius"/>
    </source>
</evidence>
<protein>
    <submittedName>
        <fullName evidence="2">Cytochrome b</fullName>
    </submittedName>
</protein>
<dbReference type="InterPro" id="IPR027387">
    <property type="entry name" value="Cytb/b6-like_sf"/>
</dbReference>
<organism evidence="2">
    <name type="scientific">Naja naja</name>
    <name type="common">Indian cobra</name>
    <dbReference type="NCBI Taxonomy" id="35670"/>
    <lineage>
        <taxon>Eukaryota</taxon>
        <taxon>Metazoa</taxon>
        <taxon>Chordata</taxon>
        <taxon>Craniata</taxon>
        <taxon>Vertebrata</taxon>
        <taxon>Euteleostomi</taxon>
        <taxon>Lepidosauria</taxon>
        <taxon>Squamata</taxon>
        <taxon>Bifurcata</taxon>
        <taxon>Unidentata</taxon>
        <taxon>Episquamata</taxon>
        <taxon>Toxicofera</taxon>
        <taxon>Serpentes</taxon>
        <taxon>Colubroidea</taxon>
        <taxon>Elapidae</taxon>
        <taxon>Elapinae</taxon>
        <taxon>Naja</taxon>
    </lineage>
</organism>
<dbReference type="SUPFAM" id="SSF81342">
    <property type="entry name" value="Transmembrane di-heme cytochromes"/>
    <property type="match status" value="1"/>
</dbReference>
<reference evidence="2" key="1">
    <citation type="submission" date="2006-10" db="EMBL/GenBank/DDBJ databases">
        <title>Rapid and unequivocal cytochrome-b gene based forensic identification and phylogenetic discrimination of bovine and wildlife species.</title>
        <authorList>
            <person name="Shouche Y.S."/>
        </authorList>
    </citation>
    <scope>NUCLEOTIDE SEQUENCE</scope>
    <source>
        <strain evidence="2">Vicera specimen 2</strain>
        <tissue evidence="2">Viscera</tissue>
    </source>
</reference>
<dbReference type="InterPro" id="IPR016174">
    <property type="entry name" value="Di-haem_cyt_TM"/>
</dbReference>
<feature type="transmembrane region" description="Helical" evidence="1">
    <location>
        <begin position="6"/>
        <end position="27"/>
    </location>
</feature>
<name>A8QKG4_NAJNA</name>
<keyword evidence="1" id="KW-1133">Transmembrane helix</keyword>
<sequence>TLSRYFPLLFILPFIVISPSSIHTILLHSEASSNPPGTNADIGKISFHRYHAYDDVLMVTSTITLVLLMLSFSASL</sequence>
<feature type="non-terminal residue" evidence="2">
    <location>
        <position position="76"/>
    </location>
</feature>
<dbReference type="Gene3D" id="1.20.810.10">
    <property type="entry name" value="Cytochrome Bc1 Complex, Chain C"/>
    <property type="match status" value="1"/>
</dbReference>
<feature type="transmembrane region" description="Helical" evidence="1">
    <location>
        <begin position="56"/>
        <end position="74"/>
    </location>
</feature>
<proteinExistence type="predicted"/>
<keyword evidence="2" id="KW-0496">Mitochondrion</keyword>
<geneLocation type="mitochondrion" evidence="2"/>
<dbReference type="AlphaFoldDB" id="A8QKG4"/>